<dbReference type="EMBL" id="JABSTQ010004346">
    <property type="protein sequence ID" value="KAG0442494.1"/>
    <property type="molecule type" value="Genomic_DNA"/>
</dbReference>
<evidence type="ECO:0000313" key="2">
    <source>
        <dbReference type="Proteomes" id="UP000805193"/>
    </source>
</evidence>
<protein>
    <submittedName>
        <fullName evidence="1">Uncharacterized protein</fullName>
    </submittedName>
</protein>
<organism evidence="1 2">
    <name type="scientific">Ixodes persulcatus</name>
    <name type="common">Taiga tick</name>
    <dbReference type="NCBI Taxonomy" id="34615"/>
    <lineage>
        <taxon>Eukaryota</taxon>
        <taxon>Metazoa</taxon>
        <taxon>Ecdysozoa</taxon>
        <taxon>Arthropoda</taxon>
        <taxon>Chelicerata</taxon>
        <taxon>Arachnida</taxon>
        <taxon>Acari</taxon>
        <taxon>Parasitiformes</taxon>
        <taxon>Ixodida</taxon>
        <taxon>Ixodoidea</taxon>
        <taxon>Ixodidae</taxon>
        <taxon>Ixodinae</taxon>
        <taxon>Ixodes</taxon>
    </lineage>
</organism>
<evidence type="ECO:0000313" key="1">
    <source>
        <dbReference type="EMBL" id="KAG0442494.1"/>
    </source>
</evidence>
<dbReference type="Proteomes" id="UP000805193">
    <property type="component" value="Unassembled WGS sequence"/>
</dbReference>
<reference evidence="1 2" key="1">
    <citation type="journal article" date="2020" name="Cell">
        <title>Large-Scale Comparative Analyses of Tick Genomes Elucidate Their Genetic Diversity and Vector Capacities.</title>
        <authorList>
            <consortium name="Tick Genome and Microbiome Consortium (TIGMIC)"/>
            <person name="Jia N."/>
            <person name="Wang J."/>
            <person name="Shi W."/>
            <person name="Du L."/>
            <person name="Sun Y."/>
            <person name="Zhan W."/>
            <person name="Jiang J.F."/>
            <person name="Wang Q."/>
            <person name="Zhang B."/>
            <person name="Ji P."/>
            <person name="Bell-Sakyi L."/>
            <person name="Cui X.M."/>
            <person name="Yuan T.T."/>
            <person name="Jiang B.G."/>
            <person name="Yang W.F."/>
            <person name="Lam T.T."/>
            <person name="Chang Q.C."/>
            <person name="Ding S.J."/>
            <person name="Wang X.J."/>
            <person name="Zhu J.G."/>
            <person name="Ruan X.D."/>
            <person name="Zhao L."/>
            <person name="Wei J.T."/>
            <person name="Ye R.Z."/>
            <person name="Que T.C."/>
            <person name="Du C.H."/>
            <person name="Zhou Y.H."/>
            <person name="Cheng J.X."/>
            <person name="Dai P.F."/>
            <person name="Guo W.B."/>
            <person name="Han X.H."/>
            <person name="Huang E.J."/>
            <person name="Li L.F."/>
            <person name="Wei W."/>
            <person name="Gao Y.C."/>
            <person name="Liu J.Z."/>
            <person name="Shao H.Z."/>
            <person name="Wang X."/>
            <person name="Wang C.C."/>
            <person name="Yang T.C."/>
            <person name="Huo Q.B."/>
            <person name="Li W."/>
            <person name="Chen H.Y."/>
            <person name="Chen S.E."/>
            <person name="Zhou L.G."/>
            <person name="Ni X.B."/>
            <person name="Tian J.H."/>
            <person name="Sheng Y."/>
            <person name="Liu T."/>
            <person name="Pan Y.S."/>
            <person name="Xia L.Y."/>
            <person name="Li J."/>
            <person name="Zhao F."/>
            <person name="Cao W.C."/>
        </authorList>
    </citation>
    <scope>NUCLEOTIDE SEQUENCE [LARGE SCALE GENOMIC DNA]</scope>
    <source>
        <strain evidence="1">Iper-2018</strain>
    </source>
</reference>
<sequence>MVDPRREARTPDVPETSEVADVTGRRSDPENKESRKTTLKDELARVHRQLAAVFHERGGRWLGDWERRDFGLLGDLLCELTITLQKRSHPYLGKPHS</sequence>
<gene>
    <name evidence="1" type="ORF">HPB47_015686</name>
</gene>
<comment type="caution">
    <text evidence="1">The sequence shown here is derived from an EMBL/GenBank/DDBJ whole genome shotgun (WGS) entry which is preliminary data.</text>
</comment>
<accession>A0AC60QSW7</accession>
<name>A0AC60QSW7_IXOPE</name>
<keyword evidence="2" id="KW-1185">Reference proteome</keyword>
<proteinExistence type="predicted"/>